<dbReference type="InterPro" id="IPR018860">
    <property type="entry name" value="APC_suCDC26"/>
</dbReference>
<accession>W9RE38</accession>
<organism evidence="2 3">
    <name type="scientific">Morus notabilis</name>
    <dbReference type="NCBI Taxonomy" id="981085"/>
    <lineage>
        <taxon>Eukaryota</taxon>
        <taxon>Viridiplantae</taxon>
        <taxon>Streptophyta</taxon>
        <taxon>Embryophyta</taxon>
        <taxon>Tracheophyta</taxon>
        <taxon>Spermatophyta</taxon>
        <taxon>Magnoliopsida</taxon>
        <taxon>eudicotyledons</taxon>
        <taxon>Gunneridae</taxon>
        <taxon>Pentapetalae</taxon>
        <taxon>rosids</taxon>
        <taxon>fabids</taxon>
        <taxon>Rosales</taxon>
        <taxon>Moraceae</taxon>
        <taxon>Moreae</taxon>
        <taxon>Morus</taxon>
    </lineage>
</organism>
<evidence type="ECO:0000313" key="2">
    <source>
        <dbReference type="EMBL" id="EXB85452.1"/>
    </source>
</evidence>
<evidence type="ECO:0000313" key="3">
    <source>
        <dbReference type="Proteomes" id="UP000030645"/>
    </source>
</evidence>
<gene>
    <name evidence="2" type="ORF">L484_023685</name>
</gene>
<sequence length="67" mass="7221">MLRRKPTKIEVRIEDKDELEEARKRAAAAAATATSTISSAANTGATSLLQQLDRAKDTSSKAHRIGL</sequence>
<evidence type="ECO:0000256" key="1">
    <source>
        <dbReference type="ARBA" id="ARBA00022786"/>
    </source>
</evidence>
<evidence type="ECO:0008006" key="4">
    <source>
        <dbReference type="Google" id="ProtNLM"/>
    </source>
</evidence>
<protein>
    <recommendedName>
        <fullName evidence="4">Anaphase-promoting complex subunit CDC26</fullName>
    </recommendedName>
</protein>
<dbReference type="AlphaFoldDB" id="W9RE38"/>
<dbReference type="Proteomes" id="UP000030645">
    <property type="component" value="Unassembled WGS sequence"/>
</dbReference>
<dbReference type="GO" id="GO:0005680">
    <property type="term" value="C:anaphase-promoting complex"/>
    <property type="evidence" value="ECO:0007669"/>
    <property type="project" value="InterPro"/>
</dbReference>
<dbReference type="Pfam" id="PF10471">
    <property type="entry name" value="ANAPC_CDC26"/>
    <property type="match status" value="1"/>
</dbReference>
<dbReference type="GO" id="GO:0031145">
    <property type="term" value="P:anaphase-promoting complex-dependent catabolic process"/>
    <property type="evidence" value="ECO:0007669"/>
    <property type="project" value="InterPro"/>
</dbReference>
<dbReference type="EMBL" id="KE344903">
    <property type="protein sequence ID" value="EXB85452.1"/>
    <property type="molecule type" value="Genomic_DNA"/>
</dbReference>
<name>W9RE38_9ROSA</name>
<reference evidence="3" key="1">
    <citation type="submission" date="2013-01" db="EMBL/GenBank/DDBJ databases">
        <title>Draft Genome Sequence of a Mulberry Tree, Morus notabilis C.K. Schneid.</title>
        <authorList>
            <person name="He N."/>
            <person name="Zhao S."/>
        </authorList>
    </citation>
    <scope>NUCLEOTIDE SEQUENCE</scope>
</reference>
<proteinExistence type="predicted"/>
<keyword evidence="1" id="KW-0833">Ubl conjugation pathway</keyword>
<keyword evidence="3" id="KW-1185">Reference proteome</keyword>